<proteinExistence type="predicted"/>
<dbReference type="InterPro" id="IPR009081">
    <property type="entry name" value="PP-bd_ACP"/>
</dbReference>
<evidence type="ECO:0000313" key="5">
    <source>
        <dbReference type="EMBL" id="MFD2484838.1"/>
    </source>
</evidence>
<dbReference type="Proteomes" id="UP001597542">
    <property type="component" value="Unassembled WGS sequence"/>
</dbReference>
<dbReference type="Gene3D" id="1.10.1200.10">
    <property type="entry name" value="ACP-like"/>
    <property type="match status" value="1"/>
</dbReference>
<feature type="domain" description="Carrier" evidence="4">
    <location>
        <begin position="791"/>
        <end position="866"/>
    </location>
</feature>
<evidence type="ECO:0000256" key="3">
    <source>
        <dbReference type="SAM" id="MobiDB-lite"/>
    </source>
</evidence>
<dbReference type="EMBL" id="JBHUKQ010000015">
    <property type="protein sequence ID" value="MFD2484838.1"/>
    <property type="molecule type" value="Genomic_DNA"/>
</dbReference>
<evidence type="ECO:0000313" key="6">
    <source>
        <dbReference type="Proteomes" id="UP001597542"/>
    </source>
</evidence>
<comment type="caution">
    <text evidence="5">The sequence shown here is derived from an EMBL/GenBank/DDBJ whole genome shotgun (WGS) entry which is preliminary data.</text>
</comment>
<dbReference type="Gene3D" id="3.40.50.12780">
    <property type="entry name" value="N-terminal domain of ligase-like"/>
    <property type="match status" value="1"/>
</dbReference>
<feature type="region of interest" description="Disordered" evidence="3">
    <location>
        <begin position="870"/>
        <end position="890"/>
    </location>
</feature>
<evidence type="ECO:0000256" key="2">
    <source>
        <dbReference type="ARBA" id="ARBA00022553"/>
    </source>
</evidence>
<organism evidence="5 6">
    <name type="scientific">Amycolatopsis albidoflavus</name>
    <dbReference type="NCBI Taxonomy" id="102226"/>
    <lineage>
        <taxon>Bacteria</taxon>
        <taxon>Bacillati</taxon>
        <taxon>Actinomycetota</taxon>
        <taxon>Actinomycetes</taxon>
        <taxon>Pseudonocardiales</taxon>
        <taxon>Pseudonocardiaceae</taxon>
        <taxon>Amycolatopsis</taxon>
    </lineage>
</organism>
<feature type="compositionally biased region" description="Basic residues" evidence="3">
    <location>
        <begin position="878"/>
        <end position="890"/>
    </location>
</feature>
<dbReference type="Pfam" id="PF00501">
    <property type="entry name" value="AMP-binding"/>
    <property type="match status" value="1"/>
</dbReference>
<evidence type="ECO:0000256" key="1">
    <source>
        <dbReference type="ARBA" id="ARBA00022450"/>
    </source>
</evidence>
<keyword evidence="2" id="KW-0597">Phosphoprotein</keyword>
<dbReference type="PANTHER" id="PTHR45527:SF1">
    <property type="entry name" value="FATTY ACID SYNTHASE"/>
    <property type="match status" value="1"/>
</dbReference>
<sequence>MTLRTLRITGPLDRAELSAVLKRIAARLPDEPSSTVDALPGDFDLSAPPLRARLRSVAEDEHVLLVALPHATHLRFGQFLAHLVAELSGSQAPEFTPAVAASQPVDSRLDLAPSGDCARLTTELDVRFSGQPASFFLTAIALLLRRYTGTGAMTLGLADGSALVVDLAEDRPASVALSDIAAARRTAATGIEAAVAIDEFLDHSSVCAFALGEDGPPIAAGRLTLEPVARSSTPYDLEIILALRSHRISWLGHLPESLLADLAADLPALLAEILDHPERSTAHLLPHARGDRTSTLEPTGDALFPADATSIAHRFVEICQRFPANPAILTDAECLTYEELASRAAGTATLLRSGTGPVGLLLPHGPAHIVAIVAAVLTGRPYVPLDPHHPPDRLAAILSHAGATTILTDPEHQPLCDQIAPTLTVHHLSTVELRLADLAASGDSLAYLLYTSGSTGKPKAVAQTHANVLFQVRNHVDNFRITPADRLGLLTSFGFDMAVTDLFSALLSGAAVVPFDVAAHGVTALGEVLAKHEVSVYHSTPTMFRYLTDSLGDRRLPALRAVLLGGEQVRRDDVERARRVGAPDCVFVNGYGATEISFVTQHHLGPDARVDGEVIPVGRQLPGVEVVLLDEAGRRTCLRGEITVLSQHVAPGYWRDPAASAGKFVTIDGVPAYRTGDLARRLPDGTLLHLGRADRQVKIRGYRVELGEIEAALCAQPSVAQAVAVAGQSEILAYVVPRGERPDPASLLEALARKLPHYLVPREISVLDTFPLTSTGKVDVRALPAPSPTRRPQGDVPRAITRAWSTVLGLPDPPADKDFFALGGHSAQVPMLKRLLERELGVEIPLGRFFDHPTITALADSLSSLPDGTLDRVGDRMSRRRAARAGRRSP</sequence>
<dbReference type="InterPro" id="IPR025110">
    <property type="entry name" value="AMP-bd_C"/>
</dbReference>
<dbReference type="SMART" id="SM00823">
    <property type="entry name" value="PKS_PP"/>
    <property type="match status" value="1"/>
</dbReference>
<accession>A0ABW5I7Z2</accession>
<dbReference type="Pfam" id="PF00550">
    <property type="entry name" value="PP-binding"/>
    <property type="match status" value="1"/>
</dbReference>
<dbReference type="InterPro" id="IPR000873">
    <property type="entry name" value="AMP-dep_synth/lig_dom"/>
</dbReference>
<dbReference type="NCBIfam" id="TIGR01733">
    <property type="entry name" value="AA-adenyl-dom"/>
    <property type="match status" value="1"/>
</dbReference>
<dbReference type="SUPFAM" id="SSF56801">
    <property type="entry name" value="Acetyl-CoA synthetase-like"/>
    <property type="match status" value="1"/>
</dbReference>
<protein>
    <submittedName>
        <fullName evidence="5">Amino acid adenylation domain-containing protein</fullName>
    </submittedName>
</protein>
<dbReference type="CDD" id="cd05930">
    <property type="entry name" value="A_NRPS"/>
    <property type="match status" value="1"/>
</dbReference>
<reference evidence="6" key="1">
    <citation type="journal article" date="2019" name="Int. J. Syst. Evol. Microbiol.">
        <title>The Global Catalogue of Microorganisms (GCM) 10K type strain sequencing project: providing services to taxonomists for standard genome sequencing and annotation.</title>
        <authorList>
            <consortium name="The Broad Institute Genomics Platform"/>
            <consortium name="The Broad Institute Genome Sequencing Center for Infectious Disease"/>
            <person name="Wu L."/>
            <person name="Ma J."/>
        </authorList>
    </citation>
    <scope>NUCLEOTIDE SEQUENCE [LARGE SCALE GENOMIC DNA]</scope>
    <source>
        <strain evidence="6">CGMCC 4.7638</strain>
    </source>
</reference>
<name>A0ABW5I7Z2_9PSEU</name>
<dbReference type="Pfam" id="PF13193">
    <property type="entry name" value="AMP-binding_C"/>
    <property type="match status" value="1"/>
</dbReference>
<dbReference type="InterPro" id="IPR020845">
    <property type="entry name" value="AMP-binding_CS"/>
</dbReference>
<gene>
    <name evidence="5" type="ORF">ACFSUT_31500</name>
</gene>
<keyword evidence="6" id="KW-1185">Reference proteome</keyword>
<dbReference type="PROSITE" id="PS00455">
    <property type="entry name" value="AMP_BINDING"/>
    <property type="match status" value="1"/>
</dbReference>
<dbReference type="PANTHER" id="PTHR45527">
    <property type="entry name" value="NONRIBOSOMAL PEPTIDE SYNTHETASE"/>
    <property type="match status" value="1"/>
</dbReference>
<dbReference type="InterPro" id="IPR020806">
    <property type="entry name" value="PKS_PP-bd"/>
</dbReference>
<dbReference type="InterPro" id="IPR010071">
    <property type="entry name" value="AA_adenyl_dom"/>
</dbReference>
<dbReference type="Gene3D" id="3.30.300.30">
    <property type="match status" value="1"/>
</dbReference>
<dbReference type="SUPFAM" id="SSF47336">
    <property type="entry name" value="ACP-like"/>
    <property type="match status" value="1"/>
</dbReference>
<dbReference type="InterPro" id="IPR045851">
    <property type="entry name" value="AMP-bd_C_sf"/>
</dbReference>
<keyword evidence="1" id="KW-0596">Phosphopantetheine</keyword>
<dbReference type="PROSITE" id="PS50075">
    <property type="entry name" value="CARRIER"/>
    <property type="match status" value="1"/>
</dbReference>
<dbReference type="InterPro" id="IPR036736">
    <property type="entry name" value="ACP-like_sf"/>
</dbReference>
<evidence type="ECO:0000259" key="4">
    <source>
        <dbReference type="PROSITE" id="PS50075"/>
    </source>
</evidence>
<dbReference type="RefSeq" id="WP_344276289.1">
    <property type="nucleotide sequence ID" value="NZ_BAAAHV010000012.1"/>
</dbReference>
<dbReference type="InterPro" id="IPR042099">
    <property type="entry name" value="ANL_N_sf"/>
</dbReference>